<comment type="caution">
    <text evidence="1">The sequence shown here is derived from an EMBL/GenBank/DDBJ whole genome shotgun (WGS) entry which is preliminary data.</text>
</comment>
<keyword evidence="1" id="KW-0255">Endonuclease</keyword>
<proteinExistence type="predicted"/>
<dbReference type="AlphaFoldDB" id="A0A9D9GTF4"/>
<evidence type="ECO:0000313" key="2">
    <source>
        <dbReference type="Proteomes" id="UP000823631"/>
    </source>
</evidence>
<protein>
    <submittedName>
        <fullName evidence="1">Restriction endonuclease</fullName>
    </submittedName>
</protein>
<dbReference type="EMBL" id="JADINH010000028">
    <property type="protein sequence ID" value="MBO8415075.1"/>
    <property type="molecule type" value="Genomic_DNA"/>
</dbReference>
<accession>A0A9D9GTF4</accession>
<sequence length="235" mass="26785">MKIRDQKGRTDQKSGYGRVFNDNKLGALISRVQATVISNGTELERMLLARCNTIADLDQFLQKCENGTQPDGVYVCPKKSLKKSTIIQNLKADNEKVIEPDLLIFEVSPKQMLCNVVELKDGDTFDTKKVIGEKEHLEHFSKDFGSQISFKTQYFMCGFNQDDKEELNIGLKGAFKLKELLTGRELCSMLKINYDEIVNLRKADGEDNLYHFVSELLDIPKVRAEIEKQLKALNQ</sequence>
<reference evidence="1" key="2">
    <citation type="journal article" date="2021" name="PeerJ">
        <title>Extensive microbial diversity within the chicken gut microbiome revealed by metagenomics and culture.</title>
        <authorList>
            <person name="Gilroy R."/>
            <person name="Ravi A."/>
            <person name="Getino M."/>
            <person name="Pursley I."/>
            <person name="Horton D.L."/>
            <person name="Alikhan N.F."/>
            <person name="Baker D."/>
            <person name="Gharbi K."/>
            <person name="Hall N."/>
            <person name="Watson M."/>
            <person name="Adriaenssens E.M."/>
            <person name="Foster-Nyarko E."/>
            <person name="Jarju S."/>
            <person name="Secka A."/>
            <person name="Antonio M."/>
            <person name="Oren A."/>
            <person name="Chaudhuri R.R."/>
            <person name="La Ragione R."/>
            <person name="Hildebrand F."/>
            <person name="Pallen M.J."/>
        </authorList>
    </citation>
    <scope>NUCLEOTIDE SEQUENCE</scope>
    <source>
        <strain evidence="1">17213</strain>
    </source>
</reference>
<evidence type="ECO:0000313" key="1">
    <source>
        <dbReference type="EMBL" id="MBO8415075.1"/>
    </source>
</evidence>
<organism evidence="1 2">
    <name type="scientific">Candidatus Avisuccinivibrio stercorigallinarum</name>
    <dbReference type="NCBI Taxonomy" id="2840704"/>
    <lineage>
        <taxon>Bacteria</taxon>
        <taxon>Pseudomonadati</taxon>
        <taxon>Pseudomonadota</taxon>
        <taxon>Gammaproteobacteria</taxon>
        <taxon>Aeromonadales</taxon>
        <taxon>Succinivibrionaceae</taxon>
        <taxon>Succinivibrionaceae incertae sedis</taxon>
        <taxon>Candidatus Avisuccinivibrio</taxon>
    </lineage>
</organism>
<gene>
    <name evidence="1" type="ORF">IAB19_01675</name>
</gene>
<dbReference type="Proteomes" id="UP000823631">
    <property type="component" value="Unassembled WGS sequence"/>
</dbReference>
<keyword evidence="1" id="KW-0378">Hydrolase</keyword>
<reference evidence="1" key="1">
    <citation type="submission" date="2020-10" db="EMBL/GenBank/DDBJ databases">
        <authorList>
            <person name="Gilroy R."/>
        </authorList>
    </citation>
    <scope>NUCLEOTIDE SEQUENCE</scope>
    <source>
        <strain evidence="1">17213</strain>
    </source>
</reference>
<name>A0A9D9GTF4_9GAMM</name>
<dbReference type="GO" id="GO:0004519">
    <property type="term" value="F:endonuclease activity"/>
    <property type="evidence" value="ECO:0007669"/>
    <property type="project" value="UniProtKB-KW"/>
</dbReference>
<keyword evidence="1" id="KW-0540">Nuclease</keyword>